<comment type="caution">
    <text evidence="2">The sequence shown here is derived from an EMBL/GenBank/DDBJ whole genome shotgun (WGS) entry which is preliminary data.</text>
</comment>
<keyword evidence="4" id="KW-1185">Reference proteome</keyword>
<evidence type="ECO:0008006" key="5">
    <source>
        <dbReference type="Google" id="ProtNLM"/>
    </source>
</evidence>
<dbReference type="Proteomes" id="UP000467124">
    <property type="component" value="Unassembled WGS sequence"/>
</dbReference>
<dbReference type="EMBL" id="JAYMRS010000001">
    <property type="protein sequence ID" value="MFB8767430.1"/>
    <property type="molecule type" value="Genomic_DNA"/>
</dbReference>
<organism evidence="2 3">
    <name type="scientific">Nocardiopsis alba</name>
    <dbReference type="NCBI Taxonomy" id="53437"/>
    <lineage>
        <taxon>Bacteria</taxon>
        <taxon>Bacillati</taxon>
        <taxon>Actinomycetota</taxon>
        <taxon>Actinomycetes</taxon>
        <taxon>Streptosporangiales</taxon>
        <taxon>Nocardiopsidaceae</taxon>
        <taxon>Nocardiopsis</taxon>
    </lineage>
</organism>
<dbReference type="Proteomes" id="UP001585053">
    <property type="component" value="Unassembled WGS sequence"/>
</dbReference>
<protein>
    <recommendedName>
        <fullName evidence="5">MarR family transcriptional regulator</fullName>
    </recommendedName>
</protein>
<evidence type="ECO:0000313" key="2">
    <source>
        <dbReference type="EMBL" id="MYR31145.1"/>
    </source>
</evidence>
<accession>A0A7K2IMX7</accession>
<dbReference type="EMBL" id="WWHY01000001">
    <property type="protein sequence ID" value="MYR31145.1"/>
    <property type="molecule type" value="Genomic_DNA"/>
</dbReference>
<name>A0A7K2IMX7_9ACTN</name>
<evidence type="ECO:0000313" key="4">
    <source>
        <dbReference type="Proteomes" id="UP001585053"/>
    </source>
</evidence>
<evidence type="ECO:0000313" key="3">
    <source>
        <dbReference type="Proteomes" id="UP000467124"/>
    </source>
</evidence>
<dbReference type="OMA" id="EQPRYPR"/>
<dbReference type="AlphaFoldDB" id="A0A7K2IMX7"/>
<dbReference type="RefSeq" id="WP_014909622.1">
    <property type="nucleotide sequence ID" value="NZ_BAZE01000006.1"/>
</dbReference>
<evidence type="ECO:0000313" key="1">
    <source>
        <dbReference type="EMBL" id="MFB8767430.1"/>
    </source>
</evidence>
<reference evidence="2 3" key="1">
    <citation type="journal article" date="2019" name="Nat. Commun.">
        <title>The antimicrobial potential of Streptomyces from insect microbiomes.</title>
        <authorList>
            <person name="Chevrette M.G."/>
            <person name="Carlson C.M."/>
            <person name="Ortega H.E."/>
            <person name="Thomas C."/>
            <person name="Ananiev G.E."/>
            <person name="Barns K.J."/>
            <person name="Book A.J."/>
            <person name="Cagnazzo J."/>
            <person name="Carlos C."/>
            <person name="Flanigan W."/>
            <person name="Grubbs K.J."/>
            <person name="Horn H.A."/>
            <person name="Hoffmann F.M."/>
            <person name="Klassen J.L."/>
            <person name="Knack J.J."/>
            <person name="Lewin G.R."/>
            <person name="McDonald B.R."/>
            <person name="Muller L."/>
            <person name="Melo W.G.P."/>
            <person name="Pinto-Tomas A.A."/>
            <person name="Schmitz A."/>
            <person name="Wendt-Pienkowski E."/>
            <person name="Wildman S."/>
            <person name="Zhao M."/>
            <person name="Zhang F."/>
            <person name="Bugni T.S."/>
            <person name="Andes D.R."/>
            <person name="Pupo M.T."/>
            <person name="Currie C.R."/>
        </authorList>
    </citation>
    <scope>NUCLEOTIDE SEQUENCE [LARGE SCALE GENOMIC DNA]</scope>
    <source>
        <strain evidence="2 3">SID5840</strain>
    </source>
</reference>
<dbReference type="GeneID" id="91392166"/>
<gene>
    <name evidence="2" type="ORF">GTW20_02360</name>
    <name evidence="1" type="ORF">VSQ78_06915</name>
</gene>
<reference evidence="1 4" key="2">
    <citation type="submission" date="2024-01" db="EMBL/GenBank/DDBJ databases">
        <title>Genome mining of biosynthetic gene clusters to explore secondary metabolites of Streptomyces sp.</title>
        <authorList>
            <person name="Baig A."/>
            <person name="Ajitkumar Shintre N."/>
            <person name="Kumar H."/>
            <person name="Anbarasu A."/>
            <person name="Ramaiah S."/>
        </authorList>
    </citation>
    <scope>NUCLEOTIDE SEQUENCE [LARGE SCALE GENOMIC DNA]</scope>
    <source>
        <strain evidence="1 4">A01</strain>
    </source>
</reference>
<proteinExistence type="predicted"/>
<sequence>MSTEEEAEALAERTLGATRERLAELDALPTHEHVAVFDALQQELSGVLGALGQGSQGAR</sequence>